<dbReference type="EMBL" id="CP001841">
    <property type="protein sequence ID" value="AEF80991.1"/>
    <property type="molecule type" value="Genomic_DNA"/>
</dbReference>
<dbReference type="STRING" id="545695.TREAZ_2127"/>
<organism evidence="4 5">
    <name type="scientific">Leadbettera azotonutricia (strain ATCC BAA-888 / DSM 13862 / ZAS-9)</name>
    <name type="common">Treponema azotonutricium</name>
    <dbReference type="NCBI Taxonomy" id="545695"/>
    <lineage>
        <taxon>Bacteria</taxon>
        <taxon>Pseudomonadati</taxon>
        <taxon>Spirochaetota</taxon>
        <taxon>Spirochaetia</taxon>
        <taxon>Spirochaetales</taxon>
        <taxon>Breznakiellaceae</taxon>
        <taxon>Leadbettera</taxon>
    </lineage>
</organism>
<dbReference type="Gene3D" id="3.40.50.1820">
    <property type="entry name" value="alpha/beta hydrolase"/>
    <property type="match status" value="1"/>
</dbReference>
<dbReference type="Proteomes" id="UP000009222">
    <property type="component" value="Chromosome"/>
</dbReference>
<dbReference type="InterPro" id="IPR039069">
    <property type="entry name" value="CE7"/>
</dbReference>
<dbReference type="InParanoid" id="F5Y9D4"/>
<dbReference type="FunCoup" id="F5Y9D4">
    <property type="interactions" value="35"/>
</dbReference>
<evidence type="ECO:0000256" key="2">
    <source>
        <dbReference type="PIRSR" id="PIRSR639069-2"/>
    </source>
</evidence>
<dbReference type="HOGENOM" id="CLU_054209_0_0_12"/>
<gene>
    <name evidence="4" type="ordered locus">TREAZ_2127</name>
</gene>
<dbReference type="RefSeq" id="WP_015709922.1">
    <property type="nucleotide sequence ID" value="NC_015577.1"/>
</dbReference>
<feature type="active site" description="Charge relay system" evidence="1">
    <location>
        <position position="272"/>
    </location>
</feature>
<dbReference type="AlphaFoldDB" id="F5Y9D4"/>
<evidence type="ECO:0000256" key="1">
    <source>
        <dbReference type="PIRSR" id="PIRSR639069-1"/>
    </source>
</evidence>
<keyword evidence="5" id="KW-1185">Reference proteome</keyword>
<sequence length="318" mass="35845">MLIDLTVPELMKWQGLNPKPADHDAYWDRALKELDTVNPEPEFKPAKFSAPFADCFDLYYTGVRGARVYAKFIKPKKIEGKIPAVFVFHGYTGSSGDWINLLPFAAAGMAIAAMDCRGQGGLSEDSGGVKGNTYQGHIIRGLDDEPDNMLFRHIFLDTAQLVRVVSKLPEVDKNRLGCFGSSQGGGLTLACASLSPEIKRAAPCYPFLCDYRRVWEMDLAKGAYQELQDYFRHFDPRHEREEEVFTRLGYIDLQFLASRIKAEVLMFTGLMDTICPPSSQFAAYNKINSPKQVKFYPDFGHEWLPDSSDLSFEFMMGL</sequence>
<evidence type="ECO:0000259" key="3">
    <source>
        <dbReference type="Pfam" id="PF05448"/>
    </source>
</evidence>
<dbReference type="PANTHER" id="PTHR40111">
    <property type="entry name" value="CEPHALOSPORIN-C DEACETYLASE"/>
    <property type="match status" value="1"/>
</dbReference>
<evidence type="ECO:0000313" key="5">
    <source>
        <dbReference type="Proteomes" id="UP000009222"/>
    </source>
</evidence>
<dbReference type="Pfam" id="PF05448">
    <property type="entry name" value="AXE1"/>
    <property type="match status" value="1"/>
</dbReference>
<evidence type="ECO:0000313" key="4">
    <source>
        <dbReference type="EMBL" id="AEF80991.1"/>
    </source>
</evidence>
<dbReference type="InterPro" id="IPR008391">
    <property type="entry name" value="AXE1_dom"/>
</dbReference>
<proteinExistence type="predicted"/>
<feature type="domain" description="Acetyl xylan esterase" evidence="3">
    <location>
        <begin position="2"/>
        <end position="312"/>
    </location>
</feature>
<dbReference type="GO" id="GO:0052689">
    <property type="term" value="F:carboxylic ester hydrolase activity"/>
    <property type="evidence" value="ECO:0007669"/>
    <property type="project" value="TreeGrafter"/>
</dbReference>
<protein>
    <submittedName>
        <fullName evidence="4">Xylan esterase 1</fullName>
    </submittedName>
</protein>
<reference evidence="4 5" key="2">
    <citation type="journal article" date="2011" name="ISME J.">
        <title>RNA-seq reveals cooperative metabolic interactions between two termite-gut spirochete species in co-culture.</title>
        <authorList>
            <person name="Rosenthal A.Z."/>
            <person name="Matson E.G."/>
            <person name="Eldar A."/>
            <person name="Leadbetter J.R."/>
        </authorList>
    </citation>
    <scope>NUCLEOTIDE SEQUENCE [LARGE SCALE GENOMIC DNA]</scope>
    <source>
        <strain evidence="5">ATCC BAA-888 / DSM 13862 / ZAS-9</strain>
    </source>
</reference>
<dbReference type="SUPFAM" id="SSF53474">
    <property type="entry name" value="alpha/beta-Hydrolases"/>
    <property type="match status" value="1"/>
</dbReference>
<accession>F5Y9D4</accession>
<dbReference type="KEGG" id="taz:TREAZ_2127"/>
<feature type="active site" description="Charge relay system" evidence="1">
    <location>
        <position position="301"/>
    </location>
</feature>
<name>F5Y9D4_LEAAZ</name>
<dbReference type="eggNOG" id="COG3458">
    <property type="taxonomic scope" value="Bacteria"/>
</dbReference>
<dbReference type="GO" id="GO:0005976">
    <property type="term" value="P:polysaccharide metabolic process"/>
    <property type="evidence" value="ECO:0007669"/>
    <property type="project" value="TreeGrafter"/>
</dbReference>
<feature type="binding site" evidence="2">
    <location>
        <position position="91"/>
    </location>
    <ligand>
        <name>substrate</name>
    </ligand>
</feature>
<reference evidence="5" key="1">
    <citation type="submission" date="2009-12" db="EMBL/GenBank/DDBJ databases">
        <title>Complete sequence of Treponema azotonutricium strain ZAS-9.</title>
        <authorList>
            <person name="Tetu S.G."/>
            <person name="Matson E."/>
            <person name="Ren Q."/>
            <person name="Seshadri R."/>
            <person name="Elbourne L."/>
            <person name="Hassan K.A."/>
            <person name="Durkin A."/>
            <person name="Radune D."/>
            <person name="Mohamoud Y."/>
            <person name="Shay R."/>
            <person name="Jin S."/>
            <person name="Zhang X."/>
            <person name="Lucey K."/>
            <person name="Ballor N.R."/>
            <person name="Ottesen E."/>
            <person name="Rosenthal R."/>
            <person name="Allen A."/>
            <person name="Leadbetter J.R."/>
            <person name="Paulsen I.T."/>
        </authorList>
    </citation>
    <scope>NUCLEOTIDE SEQUENCE [LARGE SCALE GENOMIC DNA]</scope>
    <source>
        <strain evidence="5">ATCC BAA-888 / DSM 13862 / ZAS-9</strain>
    </source>
</reference>
<feature type="active site" description="Nucleophile" evidence="1">
    <location>
        <position position="182"/>
    </location>
</feature>
<dbReference type="InterPro" id="IPR029058">
    <property type="entry name" value="AB_hydrolase_fold"/>
</dbReference>
<dbReference type="PANTHER" id="PTHR40111:SF1">
    <property type="entry name" value="CEPHALOSPORIN-C DEACETYLASE"/>
    <property type="match status" value="1"/>
</dbReference>